<dbReference type="AlphaFoldDB" id="A0AAD3Y0R5"/>
<accession>A0AAD3Y0R5</accession>
<protein>
    <submittedName>
        <fullName evidence="1">Uncharacterized protein</fullName>
    </submittedName>
</protein>
<evidence type="ECO:0000313" key="1">
    <source>
        <dbReference type="EMBL" id="GMH23354.1"/>
    </source>
</evidence>
<organism evidence="1 2">
    <name type="scientific">Nepenthes gracilis</name>
    <name type="common">Slender pitcher plant</name>
    <dbReference type="NCBI Taxonomy" id="150966"/>
    <lineage>
        <taxon>Eukaryota</taxon>
        <taxon>Viridiplantae</taxon>
        <taxon>Streptophyta</taxon>
        <taxon>Embryophyta</taxon>
        <taxon>Tracheophyta</taxon>
        <taxon>Spermatophyta</taxon>
        <taxon>Magnoliopsida</taxon>
        <taxon>eudicotyledons</taxon>
        <taxon>Gunneridae</taxon>
        <taxon>Pentapetalae</taxon>
        <taxon>Caryophyllales</taxon>
        <taxon>Nepenthaceae</taxon>
        <taxon>Nepenthes</taxon>
    </lineage>
</organism>
<proteinExistence type="predicted"/>
<dbReference type="EMBL" id="BSYO01000026">
    <property type="protein sequence ID" value="GMH23354.1"/>
    <property type="molecule type" value="Genomic_DNA"/>
</dbReference>
<sequence>MLFFASTSLSPVHEILCSTEEYPIFLEFFHATEINPDFLLCKVLRSSHMKHFYFMIKNPIEWDKFFDTWD</sequence>
<dbReference type="Proteomes" id="UP001279734">
    <property type="component" value="Unassembled WGS sequence"/>
</dbReference>
<comment type="caution">
    <text evidence="1">The sequence shown here is derived from an EMBL/GenBank/DDBJ whole genome shotgun (WGS) entry which is preliminary data.</text>
</comment>
<gene>
    <name evidence="1" type="ORF">Nepgr_025197</name>
</gene>
<evidence type="ECO:0000313" key="2">
    <source>
        <dbReference type="Proteomes" id="UP001279734"/>
    </source>
</evidence>
<reference evidence="1" key="1">
    <citation type="submission" date="2023-05" db="EMBL/GenBank/DDBJ databases">
        <title>Nepenthes gracilis genome sequencing.</title>
        <authorList>
            <person name="Fukushima K."/>
        </authorList>
    </citation>
    <scope>NUCLEOTIDE SEQUENCE</scope>
    <source>
        <strain evidence="1">SING2019-196</strain>
    </source>
</reference>
<name>A0AAD3Y0R5_NEPGR</name>
<keyword evidence="2" id="KW-1185">Reference proteome</keyword>